<dbReference type="PIRSF" id="PIRSF019239">
    <property type="entry name" value="MrpE"/>
    <property type="match status" value="1"/>
</dbReference>
<sequence length="161" mass="17734">MIRAASLALFLFAFWLLMSGHYTLWLIGAGLLVSIGIAWIGRVTGFADEEGHPVERIVAGLGYWPWLAVEIIKSSIGVARVILDVRRPVAPEFFELPTGRKSVVGAVTYANSITLTPGTVTVGIDRERRLFRVHALSREAAQDLKDGGMERRVARFEGEGR</sequence>
<evidence type="ECO:0000313" key="7">
    <source>
        <dbReference type="EMBL" id="MDQ0515603.1"/>
    </source>
</evidence>
<dbReference type="EMBL" id="JAUSWJ010000001">
    <property type="protein sequence ID" value="MDQ0515603.1"/>
    <property type="molecule type" value="Genomic_DNA"/>
</dbReference>
<reference evidence="7 8" key="1">
    <citation type="submission" date="2023-07" db="EMBL/GenBank/DDBJ databases">
        <title>Genomic Encyclopedia of Type Strains, Phase IV (KMG-IV): sequencing the most valuable type-strain genomes for metagenomic binning, comparative biology and taxonomic classification.</title>
        <authorList>
            <person name="Goeker M."/>
        </authorList>
    </citation>
    <scope>NUCLEOTIDE SEQUENCE [LARGE SCALE GENOMIC DNA]</scope>
    <source>
        <strain evidence="7 8">B1-1</strain>
    </source>
</reference>
<evidence type="ECO:0000313" key="8">
    <source>
        <dbReference type="Proteomes" id="UP001223743"/>
    </source>
</evidence>
<keyword evidence="4" id="KW-0812">Transmembrane</keyword>
<evidence type="ECO:0000256" key="5">
    <source>
        <dbReference type="ARBA" id="ARBA00022989"/>
    </source>
</evidence>
<dbReference type="Pfam" id="PF01899">
    <property type="entry name" value="MNHE"/>
    <property type="match status" value="1"/>
</dbReference>
<name>A0ABU0M3R8_9HYPH</name>
<dbReference type="InterPro" id="IPR002758">
    <property type="entry name" value="Cation_antiport_E"/>
</dbReference>
<comment type="subcellular location">
    <subcellularLocation>
        <location evidence="1">Cell membrane</location>
        <topology evidence="1">Multi-pass membrane protein</topology>
    </subcellularLocation>
</comment>
<organism evidence="7 8">
    <name type="scientific">Kaistia geumhonensis</name>
    <dbReference type="NCBI Taxonomy" id="410839"/>
    <lineage>
        <taxon>Bacteria</taxon>
        <taxon>Pseudomonadati</taxon>
        <taxon>Pseudomonadota</taxon>
        <taxon>Alphaproteobacteria</taxon>
        <taxon>Hyphomicrobiales</taxon>
        <taxon>Kaistiaceae</taxon>
        <taxon>Kaistia</taxon>
    </lineage>
</organism>
<accession>A0ABU0M3R8</accession>
<evidence type="ECO:0000256" key="2">
    <source>
        <dbReference type="ARBA" id="ARBA00006228"/>
    </source>
</evidence>
<evidence type="ECO:0000256" key="3">
    <source>
        <dbReference type="ARBA" id="ARBA00022475"/>
    </source>
</evidence>
<evidence type="ECO:0000256" key="4">
    <source>
        <dbReference type="ARBA" id="ARBA00022692"/>
    </source>
</evidence>
<protein>
    <submittedName>
        <fullName evidence="7">Multicomponent Na+:H+ antiporter subunit E</fullName>
    </submittedName>
</protein>
<evidence type="ECO:0000256" key="6">
    <source>
        <dbReference type="ARBA" id="ARBA00023136"/>
    </source>
</evidence>
<keyword evidence="5" id="KW-1133">Transmembrane helix</keyword>
<dbReference type="PANTHER" id="PTHR34584">
    <property type="entry name" value="NA(+)/H(+) ANTIPORTER SUBUNIT E1"/>
    <property type="match status" value="1"/>
</dbReference>
<proteinExistence type="inferred from homology"/>
<dbReference type="PANTHER" id="PTHR34584:SF1">
    <property type="entry name" value="NA(+)_H(+) ANTIPORTER SUBUNIT E1"/>
    <property type="match status" value="1"/>
</dbReference>
<gene>
    <name evidence="7" type="ORF">QO015_001216</name>
</gene>
<comment type="similarity">
    <text evidence="2">Belongs to the CPA3 antiporters (TC 2.A.63) subunit E family.</text>
</comment>
<evidence type="ECO:0000256" key="1">
    <source>
        <dbReference type="ARBA" id="ARBA00004651"/>
    </source>
</evidence>
<dbReference type="Proteomes" id="UP001223743">
    <property type="component" value="Unassembled WGS sequence"/>
</dbReference>
<keyword evidence="6" id="KW-0472">Membrane</keyword>
<keyword evidence="8" id="KW-1185">Reference proteome</keyword>
<dbReference type="RefSeq" id="WP_266280793.1">
    <property type="nucleotide sequence ID" value="NZ_JAPKNF010000001.1"/>
</dbReference>
<comment type="caution">
    <text evidence="7">The sequence shown here is derived from an EMBL/GenBank/DDBJ whole genome shotgun (WGS) entry which is preliminary data.</text>
</comment>
<keyword evidence="3" id="KW-1003">Cell membrane</keyword>